<feature type="binding site" evidence="14">
    <location>
        <position position="317"/>
    </location>
    <ligand>
        <name>S-adenosyl-L-methionine</name>
        <dbReference type="ChEBI" id="CHEBI:59789"/>
    </ligand>
</feature>
<evidence type="ECO:0000256" key="14">
    <source>
        <dbReference type="PROSITE-ProRule" id="PRU01023"/>
    </source>
</evidence>
<dbReference type="InterPro" id="IPR006027">
    <property type="entry name" value="NusB_RsmB_TIM44"/>
</dbReference>
<feature type="binding site" evidence="14">
    <location>
        <position position="298"/>
    </location>
    <ligand>
        <name>S-adenosyl-L-methionine</name>
        <dbReference type="ChEBI" id="CHEBI:59789"/>
    </ligand>
</feature>
<keyword evidence="8 14" id="KW-0808">Transferase</keyword>
<evidence type="ECO:0000256" key="11">
    <source>
        <dbReference type="ARBA" id="ARBA00030399"/>
    </source>
</evidence>
<dbReference type="PANTHER" id="PTHR22807:SF61">
    <property type="entry name" value="NOL1_NOP2_SUN FAMILY PROTEIN _ ANTITERMINATION NUSB DOMAIN-CONTAINING PROTEIN"/>
    <property type="match status" value="1"/>
</dbReference>
<feature type="binding site" evidence="14">
    <location>
        <begin position="250"/>
        <end position="256"/>
    </location>
    <ligand>
        <name>S-adenosyl-L-methionine</name>
        <dbReference type="ChEBI" id="CHEBI:59789"/>
    </ligand>
</feature>
<keyword evidence="5" id="KW-0963">Cytoplasm</keyword>
<keyword evidence="10 14" id="KW-0694">RNA-binding</keyword>
<dbReference type="EMBL" id="SUMF01000001">
    <property type="protein sequence ID" value="TJZ78947.1"/>
    <property type="molecule type" value="Genomic_DNA"/>
</dbReference>
<dbReference type="NCBIfam" id="NF008149">
    <property type="entry name" value="PRK10901.1"/>
    <property type="match status" value="1"/>
</dbReference>
<dbReference type="InterPro" id="IPR004573">
    <property type="entry name" value="rRNA_ssu_MeTfrase_B"/>
</dbReference>
<keyword evidence="9 14" id="KW-0949">S-adenosyl-L-methionine</keyword>
<dbReference type="Gene3D" id="3.30.70.1170">
    <property type="entry name" value="Sun protein, domain 3"/>
    <property type="match status" value="1"/>
</dbReference>
<evidence type="ECO:0000256" key="1">
    <source>
        <dbReference type="ARBA" id="ARBA00002724"/>
    </source>
</evidence>
<dbReference type="PANTHER" id="PTHR22807">
    <property type="entry name" value="NOP2 YEAST -RELATED NOL1/NOP2/FMU SUN DOMAIN-CONTAINING"/>
    <property type="match status" value="1"/>
</dbReference>
<keyword evidence="17" id="KW-1185">Reference proteome</keyword>
<comment type="caution">
    <text evidence="16">The sequence shown here is derived from an EMBL/GenBank/DDBJ whole genome shotgun (WGS) entry which is preliminary data.</text>
</comment>
<dbReference type="InterPro" id="IPR035926">
    <property type="entry name" value="NusB-like_sf"/>
</dbReference>
<dbReference type="InterPro" id="IPR049560">
    <property type="entry name" value="MeTrfase_RsmB-F_NOP2_cat"/>
</dbReference>
<dbReference type="Proteomes" id="UP000310016">
    <property type="component" value="Unassembled WGS sequence"/>
</dbReference>
<comment type="function">
    <text evidence="1">Specifically methylates the cytosine at position 967 (m5C967) of 16S rRNA.</text>
</comment>
<dbReference type="Gene3D" id="1.10.287.730">
    <property type="entry name" value="Helix hairpin bin"/>
    <property type="match status" value="1"/>
</dbReference>
<evidence type="ECO:0000256" key="3">
    <source>
        <dbReference type="ARBA" id="ARBA00007494"/>
    </source>
</evidence>
<evidence type="ECO:0000313" key="16">
    <source>
        <dbReference type="EMBL" id="TJZ78947.1"/>
    </source>
</evidence>
<evidence type="ECO:0000256" key="5">
    <source>
        <dbReference type="ARBA" id="ARBA00022490"/>
    </source>
</evidence>
<protein>
    <recommendedName>
        <fullName evidence="4">16S rRNA (cytosine(967)-C(5))-methyltransferase</fullName>
        <ecNumber evidence="4">2.1.1.176</ecNumber>
    </recommendedName>
    <alternativeName>
        <fullName evidence="11">16S rRNA m5C967 methyltransferase</fullName>
    </alternativeName>
    <alternativeName>
        <fullName evidence="12">rRNA (cytosine-C(5)-)-methyltransferase RsmB</fullName>
    </alternativeName>
</protein>
<comment type="similarity">
    <text evidence="3 14">Belongs to the class I-like SAM-binding methyltransferase superfamily. RsmB/NOP family.</text>
</comment>
<dbReference type="OrthoDB" id="9810297at2"/>
<accession>A0A4U0QC29</accession>
<dbReference type="InterPro" id="IPR029063">
    <property type="entry name" value="SAM-dependent_MTases_sf"/>
</dbReference>
<dbReference type="AlphaFoldDB" id="A0A4U0QC29"/>
<dbReference type="GO" id="GO:0006355">
    <property type="term" value="P:regulation of DNA-templated transcription"/>
    <property type="evidence" value="ECO:0007669"/>
    <property type="project" value="InterPro"/>
</dbReference>
<dbReference type="GO" id="GO:0008649">
    <property type="term" value="F:rRNA methyltransferase activity"/>
    <property type="evidence" value="ECO:0007669"/>
    <property type="project" value="InterPro"/>
</dbReference>
<dbReference type="SUPFAM" id="SSF48013">
    <property type="entry name" value="NusB-like"/>
    <property type="match status" value="1"/>
</dbReference>
<dbReference type="InterPro" id="IPR001678">
    <property type="entry name" value="MeTrfase_RsmB-F_NOP2_dom"/>
</dbReference>
<sequence>MFATQKLASQALADVFAGHTLTDALARIWQAEPELRPQQRGAIQDLSYGSLRHLGLLEGVLKQLLHKPLHEEALRALLLVSLYQLHFTRAAPYGVVDHAVKVSTHLGRGQGKGLVNAILRNFLRQREALLTSARDTPRGRWSHPDWWIAAMREAYPDQWETVLANANLHPPLTLRVNRHRGDVPTYLARLAQEGIEARALDDTAIRVGHPVGVDRLPGFFDGDVSVQDWGAQHAARLLDVADGLRVLDACAAPGGKTGHLLELAKLDLTAVDADAARLRRVADNLQRLGLGATLLPGDAAQPEQWWDGKPFDRVLADVPCSATGVARRHPDIKWLRRPDDFAGFAAQQAAMLDALWPLVAPGGKLLYATCSIFPAENAQQATAFSHRHADAQPLPLGPALPENGQLLPTPEHDGFFYALFRKAAA</sequence>
<feature type="active site" description="Nucleophile" evidence="14">
    <location>
        <position position="370"/>
    </location>
</feature>
<dbReference type="InterPro" id="IPR018314">
    <property type="entry name" value="RsmB/NOL1/NOP2-like_CS"/>
</dbReference>
<dbReference type="GO" id="GO:0005737">
    <property type="term" value="C:cytoplasm"/>
    <property type="evidence" value="ECO:0007669"/>
    <property type="project" value="UniProtKB-SubCell"/>
</dbReference>
<feature type="domain" description="SAM-dependent MTase RsmB/NOP-type" evidence="15">
    <location>
        <begin position="162"/>
        <end position="423"/>
    </location>
</feature>
<dbReference type="Pfam" id="PF01189">
    <property type="entry name" value="Methyltr_RsmB-F"/>
    <property type="match status" value="1"/>
</dbReference>
<dbReference type="PRINTS" id="PR02008">
    <property type="entry name" value="RCMTFAMILY"/>
</dbReference>
<evidence type="ECO:0000256" key="6">
    <source>
        <dbReference type="ARBA" id="ARBA00022552"/>
    </source>
</evidence>
<dbReference type="GO" id="GO:0003723">
    <property type="term" value="F:RNA binding"/>
    <property type="evidence" value="ECO:0007669"/>
    <property type="project" value="UniProtKB-UniRule"/>
</dbReference>
<dbReference type="InterPro" id="IPR023267">
    <property type="entry name" value="RCMT"/>
</dbReference>
<evidence type="ECO:0000256" key="8">
    <source>
        <dbReference type="ARBA" id="ARBA00022679"/>
    </source>
</evidence>
<dbReference type="Pfam" id="PF01029">
    <property type="entry name" value="NusB"/>
    <property type="match status" value="1"/>
</dbReference>
<dbReference type="Gene3D" id="3.40.50.150">
    <property type="entry name" value="Vaccinia Virus protein VP39"/>
    <property type="match status" value="1"/>
</dbReference>
<evidence type="ECO:0000313" key="17">
    <source>
        <dbReference type="Proteomes" id="UP000310016"/>
    </source>
</evidence>
<evidence type="ECO:0000256" key="4">
    <source>
        <dbReference type="ARBA" id="ARBA00012140"/>
    </source>
</evidence>
<dbReference type="CDD" id="cd02440">
    <property type="entry name" value="AdoMet_MTases"/>
    <property type="match status" value="1"/>
</dbReference>
<dbReference type="InterPro" id="IPR054728">
    <property type="entry name" value="RsmB-like_ferredoxin"/>
</dbReference>
<dbReference type="Pfam" id="PF22458">
    <property type="entry name" value="RsmF-B_ferredox"/>
    <property type="match status" value="1"/>
</dbReference>
<comment type="subcellular location">
    <subcellularLocation>
        <location evidence="2">Cytoplasm</location>
    </subcellularLocation>
</comment>
<dbReference type="RefSeq" id="WP_136771462.1">
    <property type="nucleotide sequence ID" value="NZ_CP156074.1"/>
</dbReference>
<gene>
    <name evidence="16" type="primary">rsmB</name>
    <name evidence="16" type="ORF">FAZ21_01280</name>
</gene>
<comment type="catalytic activity">
    <reaction evidence="13">
        <text>cytidine(967) in 16S rRNA + S-adenosyl-L-methionine = 5-methylcytidine(967) in 16S rRNA + S-adenosyl-L-homocysteine + H(+)</text>
        <dbReference type="Rhea" id="RHEA:42748"/>
        <dbReference type="Rhea" id="RHEA-COMP:10219"/>
        <dbReference type="Rhea" id="RHEA-COMP:10220"/>
        <dbReference type="ChEBI" id="CHEBI:15378"/>
        <dbReference type="ChEBI" id="CHEBI:57856"/>
        <dbReference type="ChEBI" id="CHEBI:59789"/>
        <dbReference type="ChEBI" id="CHEBI:74483"/>
        <dbReference type="ChEBI" id="CHEBI:82748"/>
        <dbReference type="EC" id="2.1.1.176"/>
    </reaction>
</comment>
<keyword evidence="6" id="KW-0698">rRNA processing</keyword>
<evidence type="ECO:0000256" key="7">
    <source>
        <dbReference type="ARBA" id="ARBA00022603"/>
    </source>
</evidence>
<evidence type="ECO:0000256" key="13">
    <source>
        <dbReference type="ARBA" id="ARBA00047283"/>
    </source>
</evidence>
<evidence type="ECO:0000256" key="2">
    <source>
        <dbReference type="ARBA" id="ARBA00004496"/>
    </source>
</evidence>
<evidence type="ECO:0000256" key="12">
    <source>
        <dbReference type="ARBA" id="ARBA00031088"/>
    </source>
</evidence>
<organism evidence="16 17">
    <name type="scientific">Chitiniphilus eburneus</name>
    <dbReference type="NCBI Taxonomy" id="2571148"/>
    <lineage>
        <taxon>Bacteria</taxon>
        <taxon>Pseudomonadati</taxon>
        <taxon>Pseudomonadota</taxon>
        <taxon>Betaproteobacteria</taxon>
        <taxon>Neisseriales</taxon>
        <taxon>Chitinibacteraceae</taxon>
        <taxon>Chitiniphilus</taxon>
    </lineage>
</organism>
<evidence type="ECO:0000256" key="10">
    <source>
        <dbReference type="ARBA" id="ARBA00022884"/>
    </source>
</evidence>
<feature type="binding site" evidence="14">
    <location>
        <position position="272"/>
    </location>
    <ligand>
        <name>S-adenosyl-L-methionine</name>
        <dbReference type="ChEBI" id="CHEBI:59789"/>
    </ligand>
</feature>
<dbReference type="FunFam" id="3.40.50.150:FF:000022">
    <property type="entry name" value="Ribosomal RNA small subunit methyltransferase B"/>
    <property type="match status" value="1"/>
</dbReference>
<dbReference type="Gene3D" id="1.10.940.10">
    <property type="entry name" value="NusB-like"/>
    <property type="match status" value="1"/>
</dbReference>
<dbReference type="NCBIfam" id="TIGR00563">
    <property type="entry name" value="rsmB"/>
    <property type="match status" value="1"/>
</dbReference>
<reference evidence="16 17" key="1">
    <citation type="submission" date="2019-04" db="EMBL/GenBank/DDBJ databases">
        <title>Chitiniphilus eburnea sp. nov., a novel chitinolytic bacterium isolated from aquaculture sludge.</title>
        <authorList>
            <person name="Sheng M."/>
        </authorList>
    </citation>
    <scope>NUCLEOTIDE SEQUENCE [LARGE SCALE GENOMIC DNA]</scope>
    <source>
        <strain evidence="16 17">HX-2-15</strain>
    </source>
</reference>
<evidence type="ECO:0000259" key="15">
    <source>
        <dbReference type="PROSITE" id="PS51686"/>
    </source>
</evidence>
<evidence type="ECO:0000256" key="9">
    <source>
        <dbReference type="ARBA" id="ARBA00022691"/>
    </source>
</evidence>
<name>A0A4U0QC29_9NEIS</name>
<proteinExistence type="inferred from homology"/>
<dbReference type="EC" id="2.1.1.176" evidence="4"/>
<dbReference type="PROSITE" id="PS51686">
    <property type="entry name" value="SAM_MT_RSMB_NOP"/>
    <property type="match status" value="1"/>
</dbReference>
<keyword evidence="7 14" id="KW-0489">Methyltransferase</keyword>
<dbReference type="PROSITE" id="PS01153">
    <property type="entry name" value="NOL1_NOP2_SUN"/>
    <property type="match status" value="1"/>
</dbReference>
<dbReference type="SUPFAM" id="SSF53335">
    <property type="entry name" value="S-adenosyl-L-methionine-dependent methyltransferases"/>
    <property type="match status" value="1"/>
</dbReference>